<name>X0VZN7_9ZZZZ</name>
<dbReference type="InterPro" id="IPR012334">
    <property type="entry name" value="Pectin_lyas_fold"/>
</dbReference>
<dbReference type="SUPFAM" id="SSF51126">
    <property type="entry name" value="Pectin lyase-like"/>
    <property type="match status" value="1"/>
</dbReference>
<reference evidence="1" key="1">
    <citation type="journal article" date="2014" name="Front. Microbiol.">
        <title>High frequency of phylogenetically diverse reductive dehalogenase-homologous genes in deep subseafloor sedimentary metagenomes.</title>
        <authorList>
            <person name="Kawai M."/>
            <person name="Futagami T."/>
            <person name="Toyoda A."/>
            <person name="Takaki Y."/>
            <person name="Nishi S."/>
            <person name="Hori S."/>
            <person name="Arai W."/>
            <person name="Tsubouchi T."/>
            <person name="Morono Y."/>
            <person name="Uchiyama I."/>
            <person name="Ito T."/>
            <person name="Fujiyama A."/>
            <person name="Inagaki F."/>
            <person name="Takami H."/>
        </authorList>
    </citation>
    <scope>NUCLEOTIDE SEQUENCE</scope>
    <source>
        <strain evidence="1">Expedition CK06-06</strain>
    </source>
</reference>
<dbReference type="EMBL" id="BARS01035901">
    <property type="protein sequence ID" value="GAG23775.1"/>
    <property type="molecule type" value="Genomic_DNA"/>
</dbReference>
<proteinExistence type="predicted"/>
<comment type="caution">
    <text evidence="1">The sequence shown here is derived from an EMBL/GenBank/DDBJ whole genome shotgun (WGS) entry which is preliminary data.</text>
</comment>
<evidence type="ECO:0000313" key="1">
    <source>
        <dbReference type="EMBL" id="GAG23775.1"/>
    </source>
</evidence>
<sequence length="225" mass="23987">TVTCDGIWMDYTNVNSRCTRNLVVDSGRNGIFIEASQVPNLVDHNIVWNCRGVGFLNGDCDELIIAHNLVGASGGGVSIYTAGGRIVNGREVTNKRNATLNNIFLDNASLRGNLDPESASDYNVFVGENAKANIEGLRKVGWEANSAVADITATLDAKTLVMTWSGRGGVPSVSRLGGCDRDYLDAKRPGAAVVPGPFAEGPGRKRTLDLLAPSPWLREQVEAGE</sequence>
<organism evidence="1">
    <name type="scientific">marine sediment metagenome</name>
    <dbReference type="NCBI Taxonomy" id="412755"/>
    <lineage>
        <taxon>unclassified sequences</taxon>
        <taxon>metagenomes</taxon>
        <taxon>ecological metagenomes</taxon>
    </lineage>
</organism>
<gene>
    <name evidence="1" type="ORF">S01H1_55247</name>
</gene>
<protein>
    <submittedName>
        <fullName evidence="1">Uncharacterized protein</fullName>
    </submittedName>
</protein>
<feature type="non-terminal residue" evidence="1">
    <location>
        <position position="1"/>
    </location>
</feature>
<accession>X0VZN7</accession>
<dbReference type="AlphaFoldDB" id="X0VZN7"/>
<dbReference type="Gene3D" id="2.160.20.10">
    <property type="entry name" value="Single-stranded right-handed beta-helix, Pectin lyase-like"/>
    <property type="match status" value="1"/>
</dbReference>
<dbReference type="InterPro" id="IPR011050">
    <property type="entry name" value="Pectin_lyase_fold/virulence"/>
</dbReference>